<proteinExistence type="predicted"/>
<feature type="transmembrane region" description="Helical" evidence="1">
    <location>
        <begin position="153"/>
        <end position="173"/>
    </location>
</feature>
<evidence type="ECO:0000313" key="2">
    <source>
        <dbReference type="EMBL" id="AUH70625.1"/>
    </source>
</evidence>
<keyword evidence="1" id="KW-0472">Membrane</keyword>
<gene>
    <name evidence="2" type="ORF">CAB17_00095</name>
</gene>
<evidence type="ECO:0000313" key="3">
    <source>
        <dbReference type="Proteomes" id="UP000234343"/>
    </source>
</evidence>
<protein>
    <submittedName>
        <fullName evidence="2">Uncharacterized protein</fullName>
    </submittedName>
</protein>
<dbReference type="Proteomes" id="UP000234343">
    <property type="component" value="Chromosome"/>
</dbReference>
<keyword evidence="1" id="KW-0812">Transmembrane</keyword>
<reference evidence="2 3" key="1">
    <citation type="submission" date="2017-12" db="EMBL/GenBank/DDBJ databases">
        <title>Legionella sainthelensi LA01-117, whole genome sequence of a clinical isolate from New Zealand.</title>
        <authorList>
            <person name="Cree S.L."/>
            <person name="Slow S."/>
            <person name="Kennedy M.A."/>
            <person name="Murdoch D.R."/>
            <person name="Biggs P.J."/>
            <person name="Anderson T."/>
        </authorList>
    </citation>
    <scope>NUCLEOTIDE SEQUENCE [LARGE SCALE GENOMIC DNA]</scope>
    <source>
        <strain evidence="2 3">LA01-117</strain>
    </source>
</reference>
<feature type="transmembrane region" description="Helical" evidence="1">
    <location>
        <begin position="20"/>
        <end position="38"/>
    </location>
</feature>
<keyword evidence="3" id="KW-1185">Reference proteome</keyword>
<dbReference type="RefSeq" id="WP_101898437.1">
    <property type="nucleotide sequence ID" value="NZ_CP025491.2"/>
</dbReference>
<name>A0A2H5FGD8_9GAMM</name>
<keyword evidence="1" id="KW-1133">Transmembrane helix</keyword>
<dbReference type="AlphaFoldDB" id="A0A2H5FGD8"/>
<feature type="transmembrane region" description="Helical" evidence="1">
    <location>
        <begin position="179"/>
        <end position="199"/>
    </location>
</feature>
<accession>A0A2H5FGD8</accession>
<evidence type="ECO:0000256" key="1">
    <source>
        <dbReference type="SAM" id="Phobius"/>
    </source>
</evidence>
<dbReference type="KEGG" id="lsh:CAB17_00095"/>
<feature type="transmembrane region" description="Helical" evidence="1">
    <location>
        <begin position="44"/>
        <end position="63"/>
    </location>
</feature>
<organism evidence="2 3">
    <name type="scientific">Legionella sainthelensi</name>
    <dbReference type="NCBI Taxonomy" id="28087"/>
    <lineage>
        <taxon>Bacteria</taxon>
        <taxon>Pseudomonadati</taxon>
        <taxon>Pseudomonadota</taxon>
        <taxon>Gammaproteobacteria</taxon>
        <taxon>Legionellales</taxon>
        <taxon>Legionellaceae</taxon>
        <taxon>Legionella</taxon>
    </lineage>
</organism>
<dbReference type="EMBL" id="CP025491">
    <property type="protein sequence ID" value="AUH70625.1"/>
    <property type="molecule type" value="Genomic_DNA"/>
</dbReference>
<sequence>MDKLIGLQRAEFERAERLDFFARMSQLLTVFLSIISLFIQDSHIVVYILSILGVVAALVWLYFSEQSKYSHTTAEKGRRAVLLIKGLGIKLQPKFYTDLQTLFKVKEEEAKKWEDENYFKSNRDCGYQKLAEMLEESAFWTNNLLKEYTKQTWCYFGVLILMCLLSLLLTPFIKIEQSGIIISQMVCIILIWLATGSILSKALTLTSSAQEISFIEDKLNNIVTSKQDSENTLVYMSDYNAIVENIPIIPTKIYKKNKDRLNQLWKERNPKT</sequence>